<evidence type="ECO:0000256" key="4">
    <source>
        <dbReference type="ARBA" id="ARBA00019824"/>
    </source>
</evidence>
<feature type="domain" description="Clp1 P-loop" evidence="9">
    <location>
        <begin position="249"/>
        <end position="435"/>
    </location>
</feature>
<dbReference type="GO" id="GO:0051731">
    <property type="term" value="F:polynucleotide 5'-hydroxyl-kinase activity"/>
    <property type="evidence" value="ECO:0007669"/>
    <property type="project" value="InterPro"/>
</dbReference>
<evidence type="ECO:0000256" key="3">
    <source>
        <dbReference type="ARBA" id="ARBA00018706"/>
    </source>
</evidence>
<proteinExistence type="inferred from homology"/>
<dbReference type="EMBL" id="NAJL01000006">
    <property type="protein sequence ID" value="TKA32155.1"/>
    <property type="molecule type" value="Genomic_DNA"/>
</dbReference>
<protein>
    <recommendedName>
        <fullName evidence="4">Polynucleotide 5'-hydroxyl-kinase GRC3</fullName>
    </recommendedName>
    <alternativeName>
        <fullName evidence="3">Polynucleotide 5'-hydroxyl-kinase grc3</fullName>
    </alternativeName>
</protein>
<evidence type="ECO:0000259" key="9">
    <source>
        <dbReference type="Pfam" id="PF16575"/>
    </source>
</evidence>
<gene>
    <name evidence="10" type="ORF">B0A50_01403</name>
</gene>
<keyword evidence="8" id="KW-0067">ATP-binding</keyword>
<comment type="caution">
    <text evidence="10">The sequence shown here is derived from an EMBL/GenBank/DDBJ whole genome shotgun (WGS) entry which is preliminary data.</text>
</comment>
<dbReference type="GO" id="GO:0005524">
    <property type="term" value="F:ATP binding"/>
    <property type="evidence" value="ECO:0007669"/>
    <property type="project" value="UniProtKB-KW"/>
</dbReference>
<dbReference type="PANTHER" id="PTHR12755:SF3">
    <property type="entry name" value="POLYNUCLEOTIDE 5'-HYDROXYL-KINASE NOL9"/>
    <property type="match status" value="1"/>
</dbReference>
<keyword evidence="11" id="KW-1185">Reference proteome</keyword>
<name>A0A4U0UCV9_9PEZI</name>
<dbReference type="GO" id="GO:0000448">
    <property type="term" value="P:cleavage in ITS2 between 5.8S rRNA and LSU-rRNA of tricistronic rRNA transcript (SSU-rRNA, 5.8S rRNA, LSU-rRNA)"/>
    <property type="evidence" value="ECO:0007669"/>
    <property type="project" value="TreeGrafter"/>
</dbReference>
<dbReference type="GO" id="GO:0005634">
    <property type="term" value="C:nucleus"/>
    <property type="evidence" value="ECO:0007669"/>
    <property type="project" value="TreeGrafter"/>
</dbReference>
<keyword evidence="5" id="KW-0808">Transferase</keyword>
<dbReference type="InterPro" id="IPR032319">
    <property type="entry name" value="CLP1_P"/>
</dbReference>
<keyword evidence="7" id="KW-0418">Kinase</keyword>
<dbReference type="OrthoDB" id="4054781at2759"/>
<evidence type="ECO:0000313" key="11">
    <source>
        <dbReference type="Proteomes" id="UP000308549"/>
    </source>
</evidence>
<evidence type="ECO:0000256" key="5">
    <source>
        <dbReference type="ARBA" id="ARBA00022679"/>
    </source>
</evidence>
<evidence type="ECO:0000256" key="2">
    <source>
        <dbReference type="ARBA" id="ARBA00011003"/>
    </source>
</evidence>
<organism evidence="10 11">
    <name type="scientific">Salinomyces thailandicus</name>
    <dbReference type="NCBI Taxonomy" id="706561"/>
    <lineage>
        <taxon>Eukaryota</taxon>
        <taxon>Fungi</taxon>
        <taxon>Dikarya</taxon>
        <taxon>Ascomycota</taxon>
        <taxon>Pezizomycotina</taxon>
        <taxon>Dothideomycetes</taxon>
        <taxon>Dothideomycetidae</taxon>
        <taxon>Mycosphaerellales</taxon>
        <taxon>Teratosphaeriaceae</taxon>
        <taxon>Salinomyces</taxon>
    </lineage>
</organism>
<comment type="similarity">
    <text evidence="2">Belongs to the Clp1 family. NOL9/GRC3 subfamily.</text>
</comment>
<evidence type="ECO:0000256" key="1">
    <source>
        <dbReference type="ARBA" id="ARBA00003798"/>
    </source>
</evidence>
<dbReference type="Pfam" id="PF16575">
    <property type="entry name" value="CLP1_P"/>
    <property type="match status" value="1"/>
</dbReference>
<dbReference type="InterPro" id="IPR045116">
    <property type="entry name" value="Clp1/Grc3"/>
</dbReference>
<accession>A0A4U0UCV9</accession>
<dbReference type="AlphaFoldDB" id="A0A4U0UCV9"/>
<keyword evidence="6" id="KW-0547">Nucleotide-binding</keyword>
<dbReference type="PANTHER" id="PTHR12755">
    <property type="entry name" value="CLEAVAGE/POLYADENYLATION FACTOR IA SUBUNIT CLP1P"/>
    <property type="match status" value="1"/>
</dbReference>
<dbReference type="Proteomes" id="UP000308549">
    <property type="component" value="Unassembled WGS sequence"/>
</dbReference>
<dbReference type="Gene3D" id="3.40.50.300">
    <property type="entry name" value="P-loop containing nucleotide triphosphate hydrolases"/>
    <property type="match status" value="1"/>
</dbReference>
<comment type="function">
    <text evidence="1">Polynucleotide 5'-kinase involved in rRNA processing.</text>
</comment>
<evidence type="ECO:0000256" key="7">
    <source>
        <dbReference type="ARBA" id="ARBA00022777"/>
    </source>
</evidence>
<sequence length="658" mass="71495">MAPKRKVQEAFGPPNGQLSAFAAARLAKQNIAAPPKPQPANTPPLVATAIANETYNGHAQDLPTPDEESRVPQQLAFADTPKPGSSVVLSTIDRQTSKVDKSKDGVLNLTLRNGQQITCVGEYEVQAVQGLATIYGAVLRPQSGAQKVHAPSTHALPAIIAKRDDTVIRIASVKPSIRKLERLSPLFRNIWSADDGNWNTRTFRLLHTAADDELQRSVVPLEIDKPTQTVLTRLTVPAATQRSRIMAIGAKSSGKSTFNRIVCNALLSQPSVKKVLYLDLDPGQPEFGPPGQVSLVEVTASILGPAFTHVASLSSRSYRLIRSHTIAATSFKDDPGHYIACAQDLVKHTMSPAPLVINSSGWVSGLGANVLADLVPMIGLSDAVILEPVEEPFVEWLRSHPSRFNLHRLSRQAPRPSPRTPAEMRAMQTMAYFHSRSTEAGTDLRYTGKSISALRPWVVNYDGSDASMLAILSHGQSPQPEFLAEVLDGSLVAIMTVDDQYLDKALGTESYAEPDDQVAAPMPNTAGDHPSAQQLIRRAREGLPYIKADYHGLSHPLQPRHSSCIALALIRAIDVQNKQLHLVTPLPETQAAELAHKSIVLVRGSFDAPEWALLEDLYSREEEGGRGGVERPWVSRKELVGIEGAVWRLRHPPMAGGK</sequence>
<evidence type="ECO:0000256" key="6">
    <source>
        <dbReference type="ARBA" id="ARBA00022741"/>
    </source>
</evidence>
<reference evidence="10 11" key="1">
    <citation type="submission" date="2017-03" db="EMBL/GenBank/DDBJ databases">
        <title>Genomes of endolithic fungi from Antarctica.</title>
        <authorList>
            <person name="Coleine C."/>
            <person name="Masonjones S."/>
            <person name="Stajich J.E."/>
        </authorList>
    </citation>
    <scope>NUCLEOTIDE SEQUENCE [LARGE SCALE GENOMIC DNA]</scope>
    <source>
        <strain evidence="10 11">CCFEE 6315</strain>
    </source>
</reference>
<dbReference type="InterPro" id="IPR027417">
    <property type="entry name" value="P-loop_NTPase"/>
</dbReference>
<evidence type="ECO:0000256" key="8">
    <source>
        <dbReference type="ARBA" id="ARBA00022840"/>
    </source>
</evidence>
<evidence type="ECO:0000313" key="10">
    <source>
        <dbReference type="EMBL" id="TKA32155.1"/>
    </source>
</evidence>